<name>A0A8K0RRG0_9HYPO</name>
<gene>
    <name evidence="3" type="ORF">BKA59DRAFT_533384</name>
</gene>
<sequence>MSNITISSVNGAGAGAEPRYDYKDSTKAEFVGLLSIGTLLIAVGIMAYVYDTAVKMNRIRDNDHVKDKKVVKACKLYRSSQKHSIIAMISVWLCMCYLSAMSWLIVVQKRDLDPLACLSAVSLCLGVAFVFQLLGLYGSFITFLDLAKSSDTELVDRSPRRDNGIEGSHCSGGLGTPYY</sequence>
<feature type="compositionally biased region" description="Gly residues" evidence="1">
    <location>
        <begin position="170"/>
        <end position="179"/>
    </location>
</feature>
<feature type="transmembrane region" description="Helical" evidence="2">
    <location>
        <begin position="118"/>
        <end position="144"/>
    </location>
</feature>
<feature type="transmembrane region" description="Helical" evidence="2">
    <location>
        <begin position="85"/>
        <end position="106"/>
    </location>
</feature>
<keyword evidence="2" id="KW-0812">Transmembrane</keyword>
<feature type="transmembrane region" description="Helical" evidence="2">
    <location>
        <begin position="30"/>
        <end position="50"/>
    </location>
</feature>
<dbReference type="EMBL" id="JAGPXF010000007">
    <property type="protein sequence ID" value="KAH7235873.1"/>
    <property type="molecule type" value="Genomic_DNA"/>
</dbReference>
<dbReference type="OrthoDB" id="10326677at2759"/>
<organism evidence="3 4">
    <name type="scientific">Fusarium tricinctum</name>
    <dbReference type="NCBI Taxonomy" id="61284"/>
    <lineage>
        <taxon>Eukaryota</taxon>
        <taxon>Fungi</taxon>
        <taxon>Dikarya</taxon>
        <taxon>Ascomycota</taxon>
        <taxon>Pezizomycotina</taxon>
        <taxon>Sordariomycetes</taxon>
        <taxon>Hypocreomycetidae</taxon>
        <taxon>Hypocreales</taxon>
        <taxon>Nectriaceae</taxon>
        <taxon>Fusarium</taxon>
        <taxon>Fusarium tricinctum species complex</taxon>
    </lineage>
</organism>
<keyword evidence="4" id="KW-1185">Reference proteome</keyword>
<protein>
    <submittedName>
        <fullName evidence="3">Uncharacterized protein</fullName>
    </submittedName>
</protein>
<feature type="compositionally biased region" description="Basic and acidic residues" evidence="1">
    <location>
        <begin position="155"/>
        <end position="164"/>
    </location>
</feature>
<reference evidence="3" key="1">
    <citation type="journal article" date="2021" name="Nat. Commun.">
        <title>Genetic determinants of endophytism in the Arabidopsis root mycobiome.</title>
        <authorList>
            <person name="Mesny F."/>
            <person name="Miyauchi S."/>
            <person name="Thiergart T."/>
            <person name="Pickel B."/>
            <person name="Atanasova L."/>
            <person name="Karlsson M."/>
            <person name="Huettel B."/>
            <person name="Barry K.W."/>
            <person name="Haridas S."/>
            <person name="Chen C."/>
            <person name="Bauer D."/>
            <person name="Andreopoulos W."/>
            <person name="Pangilinan J."/>
            <person name="LaButti K."/>
            <person name="Riley R."/>
            <person name="Lipzen A."/>
            <person name="Clum A."/>
            <person name="Drula E."/>
            <person name="Henrissat B."/>
            <person name="Kohler A."/>
            <person name="Grigoriev I.V."/>
            <person name="Martin F.M."/>
            <person name="Hacquard S."/>
        </authorList>
    </citation>
    <scope>NUCLEOTIDE SEQUENCE</scope>
    <source>
        <strain evidence="3">MPI-SDFR-AT-0068</strain>
    </source>
</reference>
<proteinExistence type="predicted"/>
<accession>A0A8K0RRG0</accession>
<dbReference type="Proteomes" id="UP000813427">
    <property type="component" value="Unassembled WGS sequence"/>
</dbReference>
<evidence type="ECO:0000256" key="2">
    <source>
        <dbReference type="SAM" id="Phobius"/>
    </source>
</evidence>
<feature type="region of interest" description="Disordered" evidence="1">
    <location>
        <begin position="155"/>
        <end position="179"/>
    </location>
</feature>
<comment type="caution">
    <text evidence="3">The sequence shown here is derived from an EMBL/GenBank/DDBJ whole genome shotgun (WGS) entry which is preliminary data.</text>
</comment>
<keyword evidence="2" id="KW-1133">Transmembrane helix</keyword>
<dbReference type="AlphaFoldDB" id="A0A8K0RRG0"/>
<evidence type="ECO:0000313" key="3">
    <source>
        <dbReference type="EMBL" id="KAH7235873.1"/>
    </source>
</evidence>
<evidence type="ECO:0000256" key="1">
    <source>
        <dbReference type="SAM" id="MobiDB-lite"/>
    </source>
</evidence>
<keyword evidence="2" id="KW-0472">Membrane</keyword>
<evidence type="ECO:0000313" key="4">
    <source>
        <dbReference type="Proteomes" id="UP000813427"/>
    </source>
</evidence>